<feature type="domain" description="CstA N-terminal" evidence="7">
    <location>
        <begin position="3"/>
        <end position="179"/>
    </location>
</feature>
<feature type="transmembrane region" description="Helical" evidence="6">
    <location>
        <begin position="86"/>
        <end position="109"/>
    </location>
</feature>
<gene>
    <name evidence="8" type="ORF">METZ01_LOCUS354888</name>
</gene>
<evidence type="ECO:0000256" key="5">
    <source>
        <dbReference type="ARBA" id="ARBA00023136"/>
    </source>
</evidence>
<feature type="transmembrane region" description="Helical" evidence="6">
    <location>
        <begin position="62"/>
        <end position="80"/>
    </location>
</feature>
<evidence type="ECO:0000313" key="8">
    <source>
        <dbReference type="EMBL" id="SVD02034.1"/>
    </source>
</evidence>
<organism evidence="8">
    <name type="scientific">marine metagenome</name>
    <dbReference type="NCBI Taxonomy" id="408172"/>
    <lineage>
        <taxon>unclassified sequences</taxon>
        <taxon>metagenomes</taxon>
        <taxon>ecological metagenomes</taxon>
    </lineage>
</organism>
<protein>
    <recommendedName>
        <fullName evidence="7">CstA N-terminal domain-containing protein</fullName>
    </recommendedName>
</protein>
<dbReference type="PANTHER" id="PTHR30252">
    <property type="entry name" value="INNER MEMBRANE PEPTIDE TRANSPORTER"/>
    <property type="match status" value="1"/>
</dbReference>
<evidence type="ECO:0000256" key="4">
    <source>
        <dbReference type="ARBA" id="ARBA00022989"/>
    </source>
</evidence>
<dbReference type="PANTHER" id="PTHR30252:SF0">
    <property type="entry name" value="PEPTIDE TRANSPORTER CSTA"/>
    <property type="match status" value="1"/>
</dbReference>
<keyword evidence="5 6" id="KW-0472">Membrane</keyword>
<name>A0A382RWG3_9ZZZZ</name>
<keyword evidence="4 6" id="KW-1133">Transmembrane helix</keyword>
<proteinExistence type="predicted"/>
<dbReference type="Pfam" id="PF02554">
    <property type="entry name" value="CstA"/>
    <property type="match status" value="1"/>
</dbReference>
<evidence type="ECO:0000256" key="1">
    <source>
        <dbReference type="ARBA" id="ARBA00004651"/>
    </source>
</evidence>
<evidence type="ECO:0000259" key="7">
    <source>
        <dbReference type="Pfam" id="PF02554"/>
    </source>
</evidence>
<sequence>MSAIIPAVIGLVAMFSGYRFYSKFIAEKIYQLDPDLETPSHVLQDDVDYIPTNKFVLWGHHFTSVAGAAPIIGPAIAVIWGWLPAFLWVVFGTMFFAGVHDFGAIWASVRNRGTSVGSLTGEVVGPRARTLFMVVIFLLLLMVNAVFAVAISNALVATPSAVIPSWSAIAVAVVIGVLIYRVGVPIL</sequence>
<evidence type="ECO:0000256" key="2">
    <source>
        <dbReference type="ARBA" id="ARBA00022475"/>
    </source>
</evidence>
<reference evidence="8" key="1">
    <citation type="submission" date="2018-05" db="EMBL/GenBank/DDBJ databases">
        <authorList>
            <person name="Lanie J.A."/>
            <person name="Ng W.-L."/>
            <person name="Kazmierczak K.M."/>
            <person name="Andrzejewski T.M."/>
            <person name="Davidsen T.M."/>
            <person name="Wayne K.J."/>
            <person name="Tettelin H."/>
            <person name="Glass J.I."/>
            <person name="Rusch D."/>
            <person name="Podicherti R."/>
            <person name="Tsui H.-C.T."/>
            <person name="Winkler M.E."/>
        </authorList>
    </citation>
    <scope>NUCLEOTIDE SEQUENCE</scope>
</reference>
<feature type="transmembrane region" description="Helical" evidence="6">
    <location>
        <begin position="163"/>
        <end position="183"/>
    </location>
</feature>
<accession>A0A382RWG3</accession>
<dbReference type="EMBL" id="UINC01124700">
    <property type="protein sequence ID" value="SVD02034.1"/>
    <property type="molecule type" value="Genomic_DNA"/>
</dbReference>
<keyword evidence="3 6" id="KW-0812">Transmembrane</keyword>
<evidence type="ECO:0000256" key="6">
    <source>
        <dbReference type="SAM" id="Phobius"/>
    </source>
</evidence>
<evidence type="ECO:0000256" key="3">
    <source>
        <dbReference type="ARBA" id="ARBA00022692"/>
    </source>
</evidence>
<dbReference type="AlphaFoldDB" id="A0A382RWG3"/>
<dbReference type="GO" id="GO:0005886">
    <property type="term" value="C:plasma membrane"/>
    <property type="evidence" value="ECO:0007669"/>
    <property type="project" value="UniProtKB-SubCell"/>
</dbReference>
<keyword evidence="2" id="KW-1003">Cell membrane</keyword>
<feature type="transmembrane region" description="Helical" evidence="6">
    <location>
        <begin position="130"/>
        <end position="151"/>
    </location>
</feature>
<comment type="subcellular location">
    <subcellularLocation>
        <location evidence="1">Cell membrane</location>
        <topology evidence="1">Multi-pass membrane protein</topology>
    </subcellularLocation>
</comment>
<dbReference type="InterPro" id="IPR003706">
    <property type="entry name" value="CstA_N"/>
</dbReference>
<feature type="non-terminal residue" evidence="8">
    <location>
        <position position="187"/>
    </location>
</feature>
<dbReference type="GO" id="GO:0009267">
    <property type="term" value="P:cellular response to starvation"/>
    <property type="evidence" value="ECO:0007669"/>
    <property type="project" value="InterPro"/>
</dbReference>
<dbReference type="InterPro" id="IPR051605">
    <property type="entry name" value="CstA"/>
</dbReference>